<dbReference type="GO" id="GO:0003677">
    <property type="term" value="F:DNA binding"/>
    <property type="evidence" value="ECO:0007669"/>
    <property type="project" value="InterPro"/>
</dbReference>
<dbReference type="InterPro" id="IPR001387">
    <property type="entry name" value="Cro/C1-type_HTH"/>
</dbReference>
<organism evidence="2 3">
    <name type="scientific">Bacillus mesophilum</name>
    <dbReference type="NCBI Taxonomy" id="1071718"/>
    <lineage>
        <taxon>Bacteria</taxon>
        <taxon>Bacillati</taxon>
        <taxon>Bacillota</taxon>
        <taxon>Bacilli</taxon>
        <taxon>Bacillales</taxon>
        <taxon>Bacillaceae</taxon>
        <taxon>Bacillus</taxon>
    </lineage>
</organism>
<accession>A0A7V7UWP9</accession>
<dbReference type="Pfam" id="PF01381">
    <property type="entry name" value="HTH_3"/>
    <property type="match status" value="1"/>
</dbReference>
<evidence type="ECO:0000313" key="3">
    <source>
        <dbReference type="Proteomes" id="UP000441354"/>
    </source>
</evidence>
<dbReference type="InterPro" id="IPR010982">
    <property type="entry name" value="Lambda_DNA-bd_dom_sf"/>
</dbReference>
<reference evidence="2 3" key="1">
    <citation type="journal article" date="2014" name="Arch. Microbiol.">
        <title>Bacillus mesophilum sp. nov., strain IITR-54T, a novel 4-chlorobiphenyl dechlorinating bacterium.</title>
        <authorList>
            <person name="Manickam N."/>
            <person name="Singh N.K."/>
            <person name="Bajaj A."/>
            <person name="Kumar R.M."/>
            <person name="Kaur G."/>
            <person name="Kaur N."/>
            <person name="Bala M."/>
            <person name="Kumar A."/>
            <person name="Mayilraj S."/>
        </authorList>
    </citation>
    <scope>NUCLEOTIDE SEQUENCE [LARGE SCALE GENOMIC DNA]</scope>
    <source>
        <strain evidence="2 3">IITR-54</strain>
    </source>
</reference>
<dbReference type="CDD" id="cd00093">
    <property type="entry name" value="HTH_XRE"/>
    <property type="match status" value="1"/>
</dbReference>
<dbReference type="OrthoDB" id="2381879at2"/>
<dbReference type="PROSITE" id="PS50943">
    <property type="entry name" value="HTH_CROC1"/>
    <property type="match status" value="1"/>
</dbReference>
<name>A0A7V7UWP9_9BACI</name>
<dbReference type="EMBL" id="WBOT01000001">
    <property type="protein sequence ID" value="KAB2335051.1"/>
    <property type="molecule type" value="Genomic_DNA"/>
</dbReference>
<proteinExistence type="predicted"/>
<evidence type="ECO:0000313" key="2">
    <source>
        <dbReference type="EMBL" id="KAB2335051.1"/>
    </source>
</evidence>
<keyword evidence="3" id="KW-1185">Reference proteome</keyword>
<gene>
    <name evidence="2" type="ORF">F7732_00290</name>
</gene>
<dbReference type="Gene3D" id="1.10.260.40">
    <property type="entry name" value="lambda repressor-like DNA-binding domains"/>
    <property type="match status" value="1"/>
</dbReference>
<protein>
    <submittedName>
        <fullName evidence="2">Helix-turn-helix transcriptional regulator</fullName>
    </submittedName>
</protein>
<sequence>MQVGGILKICREKAGFSQEQLAEKLHRSRSCISKIESDKKTLDLGTFIRWMNETSATDIACAIVSGVDPVMMMQQMMPLVGGVIKFL</sequence>
<dbReference type="SUPFAM" id="SSF47413">
    <property type="entry name" value="lambda repressor-like DNA-binding domains"/>
    <property type="match status" value="1"/>
</dbReference>
<feature type="domain" description="HTH cro/C1-type" evidence="1">
    <location>
        <begin position="7"/>
        <end position="49"/>
    </location>
</feature>
<dbReference type="Proteomes" id="UP000441354">
    <property type="component" value="Unassembled WGS sequence"/>
</dbReference>
<dbReference type="RefSeq" id="WP_151571735.1">
    <property type="nucleotide sequence ID" value="NZ_WBOT01000001.1"/>
</dbReference>
<comment type="caution">
    <text evidence="2">The sequence shown here is derived from an EMBL/GenBank/DDBJ whole genome shotgun (WGS) entry which is preliminary data.</text>
</comment>
<dbReference type="AlphaFoldDB" id="A0A7V7UWP9"/>
<dbReference type="SMART" id="SM00530">
    <property type="entry name" value="HTH_XRE"/>
    <property type="match status" value="1"/>
</dbReference>
<evidence type="ECO:0000259" key="1">
    <source>
        <dbReference type="PROSITE" id="PS50943"/>
    </source>
</evidence>